<evidence type="ECO:0000259" key="8">
    <source>
        <dbReference type="Pfam" id="PF10495"/>
    </source>
</evidence>
<feature type="coiled-coil region" evidence="6">
    <location>
        <begin position="101"/>
        <end position="220"/>
    </location>
</feature>
<keyword evidence="9" id="KW-0418">Kinase</keyword>
<keyword evidence="5" id="KW-0206">Cytoskeleton</keyword>
<feature type="region of interest" description="Disordered" evidence="7">
    <location>
        <begin position="1744"/>
        <end position="1797"/>
    </location>
</feature>
<feature type="compositionally biased region" description="Polar residues" evidence="7">
    <location>
        <begin position="1206"/>
        <end position="1222"/>
    </location>
</feature>
<evidence type="ECO:0000313" key="10">
    <source>
        <dbReference type="Proteomes" id="UP000230750"/>
    </source>
</evidence>
<keyword evidence="2" id="KW-0963">Cytoplasm</keyword>
<reference evidence="9 10" key="1">
    <citation type="journal article" date="2017" name="PLoS Biol.">
        <title>The sea cucumber genome provides insights into morphological evolution and visceral regeneration.</title>
        <authorList>
            <person name="Zhang X."/>
            <person name="Sun L."/>
            <person name="Yuan J."/>
            <person name="Sun Y."/>
            <person name="Gao Y."/>
            <person name="Zhang L."/>
            <person name="Li S."/>
            <person name="Dai H."/>
            <person name="Hamel J.F."/>
            <person name="Liu C."/>
            <person name="Yu Y."/>
            <person name="Liu S."/>
            <person name="Lin W."/>
            <person name="Guo K."/>
            <person name="Jin S."/>
            <person name="Xu P."/>
            <person name="Storey K.B."/>
            <person name="Huan P."/>
            <person name="Zhang T."/>
            <person name="Zhou Y."/>
            <person name="Zhang J."/>
            <person name="Lin C."/>
            <person name="Li X."/>
            <person name="Xing L."/>
            <person name="Huo D."/>
            <person name="Sun M."/>
            <person name="Wang L."/>
            <person name="Mercier A."/>
            <person name="Li F."/>
            <person name="Yang H."/>
            <person name="Xiang J."/>
        </authorList>
    </citation>
    <scope>NUCLEOTIDE SEQUENCE [LARGE SCALE GENOMIC DNA]</scope>
    <source>
        <strain evidence="9">Shaxun</strain>
        <tissue evidence="9">Muscle</tissue>
    </source>
</reference>
<dbReference type="InterPro" id="IPR019528">
    <property type="entry name" value="PACT_domain"/>
</dbReference>
<feature type="region of interest" description="Disordered" evidence="7">
    <location>
        <begin position="1691"/>
        <end position="1711"/>
    </location>
</feature>
<feature type="compositionally biased region" description="Basic residues" evidence="7">
    <location>
        <begin position="2308"/>
        <end position="2317"/>
    </location>
</feature>
<dbReference type="EMBL" id="MRZV01000437">
    <property type="protein sequence ID" value="PIK50009.1"/>
    <property type="molecule type" value="Genomic_DNA"/>
</dbReference>
<evidence type="ECO:0000256" key="7">
    <source>
        <dbReference type="SAM" id="MobiDB-lite"/>
    </source>
</evidence>
<feature type="coiled-coil region" evidence="6">
    <location>
        <begin position="244"/>
        <end position="327"/>
    </location>
</feature>
<feature type="domain" description="Pericentrin/AKAP-450 centrosomal targeting" evidence="8">
    <location>
        <begin position="2081"/>
        <end position="2162"/>
    </location>
</feature>
<feature type="compositionally biased region" description="Basic and acidic residues" evidence="7">
    <location>
        <begin position="887"/>
        <end position="903"/>
    </location>
</feature>
<keyword evidence="9" id="KW-0808">Transferase</keyword>
<evidence type="ECO:0000256" key="1">
    <source>
        <dbReference type="ARBA" id="ARBA00004300"/>
    </source>
</evidence>
<name>A0A2G8KPT0_STIJA</name>
<organism evidence="9 10">
    <name type="scientific">Stichopus japonicus</name>
    <name type="common">Sea cucumber</name>
    <dbReference type="NCBI Taxonomy" id="307972"/>
    <lineage>
        <taxon>Eukaryota</taxon>
        <taxon>Metazoa</taxon>
        <taxon>Echinodermata</taxon>
        <taxon>Eleutherozoa</taxon>
        <taxon>Echinozoa</taxon>
        <taxon>Holothuroidea</taxon>
        <taxon>Aspidochirotacea</taxon>
        <taxon>Aspidochirotida</taxon>
        <taxon>Stichopodidae</taxon>
        <taxon>Apostichopus</taxon>
    </lineage>
</organism>
<feature type="compositionally biased region" description="Low complexity" evidence="7">
    <location>
        <begin position="2246"/>
        <end position="2259"/>
    </location>
</feature>
<dbReference type="GO" id="GO:0005813">
    <property type="term" value="C:centrosome"/>
    <property type="evidence" value="ECO:0007669"/>
    <property type="project" value="UniProtKB-SubCell"/>
</dbReference>
<accession>A0A2G8KPT0</accession>
<feature type="compositionally biased region" description="Polar residues" evidence="7">
    <location>
        <begin position="2235"/>
        <end position="2245"/>
    </location>
</feature>
<feature type="region of interest" description="Disordered" evidence="7">
    <location>
        <begin position="1198"/>
        <end position="1222"/>
    </location>
</feature>
<feature type="coiled-coil region" evidence="6">
    <location>
        <begin position="16"/>
        <end position="69"/>
    </location>
</feature>
<dbReference type="STRING" id="307972.A0A2G8KPT0"/>
<evidence type="ECO:0000313" key="9">
    <source>
        <dbReference type="EMBL" id="PIK50009.1"/>
    </source>
</evidence>
<feature type="coiled-coil region" evidence="6">
    <location>
        <begin position="1380"/>
        <end position="1485"/>
    </location>
</feature>
<evidence type="ECO:0000256" key="4">
    <source>
        <dbReference type="ARBA" id="ARBA00023054"/>
    </source>
</evidence>
<dbReference type="InterPro" id="IPR028745">
    <property type="entry name" value="AKAP9/Pericentrin"/>
</dbReference>
<dbReference type="GO" id="GO:0060090">
    <property type="term" value="F:molecular adaptor activity"/>
    <property type="evidence" value="ECO:0007669"/>
    <property type="project" value="InterPro"/>
</dbReference>
<dbReference type="OrthoDB" id="2020852at2759"/>
<keyword evidence="4 6" id="KW-0175">Coiled coil</keyword>
<evidence type="ECO:0000256" key="6">
    <source>
        <dbReference type="SAM" id="Coils"/>
    </source>
</evidence>
<feature type="compositionally biased region" description="Basic and acidic residues" evidence="7">
    <location>
        <begin position="1691"/>
        <end position="1704"/>
    </location>
</feature>
<feature type="region of interest" description="Disordered" evidence="7">
    <location>
        <begin position="2168"/>
        <end position="2278"/>
    </location>
</feature>
<protein>
    <submittedName>
        <fullName evidence="9">Putative A-kinase anchor protein 9 isoform X5</fullName>
    </submittedName>
</protein>
<evidence type="ECO:0000256" key="5">
    <source>
        <dbReference type="ARBA" id="ARBA00023212"/>
    </source>
</evidence>
<feature type="region of interest" description="Disordered" evidence="7">
    <location>
        <begin position="887"/>
        <end position="912"/>
    </location>
</feature>
<feature type="compositionally biased region" description="Polar residues" evidence="7">
    <location>
        <begin position="2168"/>
        <end position="2179"/>
    </location>
</feature>
<feature type="region of interest" description="Disordered" evidence="7">
    <location>
        <begin position="1507"/>
        <end position="1537"/>
    </location>
</feature>
<gene>
    <name evidence="9" type="ORF">BSL78_13114</name>
</gene>
<comment type="subcellular location">
    <subcellularLocation>
        <location evidence="1">Cytoplasm</location>
        <location evidence="1">Cytoskeleton</location>
        <location evidence="1">Microtubule organizing center</location>
        <location evidence="1">Centrosome</location>
    </subcellularLocation>
</comment>
<keyword evidence="3" id="KW-0597">Phosphoprotein</keyword>
<evidence type="ECO:0000256" key="2">
    <source>
        <dbReference type="ARBA" id="ARBA00022490"/>
    </source>
</evidence>
<feature type="compositionally biased region" description="Basic and acidic residues" evidence="7">
    <location>
        <begin position="1752"/>
        <end position="1797"/>
    </location>
</feature>
<dbReference type="Proteomes" id="UP000230750">
    <property type="component" value="Unassembled WGS sequence"/>
</dbReference>
<feature type="coiled-coil region" evidence="6">
    <location>
        <begin position="784"/>
        <end position="821"/>
    </location>
</feature>
<dbReference type="PANTHER" id="PTHR44981">
    <property type="entry name" value="PERICENTRIN-LIKE PROTEIN, ISOFORM F"/>
    <property type="match status" value="1"/>
</dbReference>
<dbReference type="Pfam" id="PF10495">
    <property type="entry name" value="PACT_coil_coil"/>
    <property type="match status" value="1"/>
</dbReference>
<proteinExistence type="predicted"/>
<feature type="coiled-coil region" evidence="6">
    <location>
        <begin position="1076"/>
        <end position="1126"/>
    </location>
</feature>
<feature type="region of interest" description="Disordered" evidence="7">
    <location>
        <begin position="346"/>
        <end position="390"/>
    </location>
</feature>
<feature type="region of interest" description="Disordered" evidence="7">
    <location>
        <begin position="2295"/>
        <end position="2350"/>
    </location>
</feature>
<feature type="compositionally biased region" description="Basic and acidic residues" evidence="7">
    <location>
        <begin position="346"/>
        <end position="368"/>
    </location>
</feature>
<dbReference type="GO" id="GO:0016301">
    <property type="term" value="F:kinase activity"/>
    <property type="evidence" value="ECO:0007669"/>
    <property type="project" value="UniProtKB-KW"/>
</dbReference>
<comment type="caution">
    <text evidence="9">The sequence shown here is derived from an EMBL/GenBank/DDBJ whole genome shotgun (WGS) entry which is preliminary data.</text>
</comment>
<feature type="coiled-coil region" evidence="6">
    <location>
        <begin position="2019"/>
        <end position="2053"/>
    </location>
</feature>
<evidence type="ECO:0000256" key="3">
    <source>
        <dbReference type="ARBA" id="ARBA00022553"/>
    </source>
</evidence>
<dbReference type="GO" id="GO:0007165">
    <property type="term" value="P:signal transduction"/>
    <property type="evidence" value="ECO:0007669"/>
    <property type="project" value="InterPro"/>
</dbReference>
<dbReference type="PANTHER" id="PTHR44981:SF2">
    <property type="entry name" value="PERICENTRIN-LIKE PROTEIN, ISOFORM F"/>
    <property type="match status" value="1"/>
</dbReference>
<feature type="coiled-coil region" evidence="6">
    <location>
        <begin position="465"/>
        <end position="737"/>
    </location>
</feature>
<feature type="coiled-coil region" evidence="6">
    <location>
        <begin position="1539"/>
        <end position="1573"/>
    </location>
</feature>
<keyword evidence="10" id="KW-1185">Reference proteome</keyword>
<feature type="coiled-coil region" evidence="6">
    <location>
        <begin position="1961"/>
        <end position="1995"/>
    </location>
</feature>
<dbReference type="GO" id="GO:0005737">
    <property type="term" value="C:cytoplasm"/>
    <property type="evidence" value="ECO:0007669"/>
    <property type="project" value="UniProtKB-ARBA"/>
</dbReference>
<sequence>MDKELGEELKRFDDADAILQQLRENHEQEKVRLKDELTTIHMEKFKEVTDQLELEHQKQLEEMREATKLEVEKEAGEKLKILEAGLEAEKSSKGEMQKGHLEEIEQMKETFDEQLKRVRSDLDGELATAKSELEEAHQQEVADIQAQLEDERKSQVEELNDQLKEVTDLMKLEHQRKMEQVLEEHQKQVDDLDREKDKLEDELRQELQKIQEEKDRMMQENLASSDGEKGAFDAILRERDEKWQKELQKNEDQHQQVLQKLLDEINQVQEEKAALVKRGLEQDTVLARRERENEETNNLISLLRSDLDRIGNERENLQQTNNHLLQVLSQAVKSVIATEDTINKKLSHVEGRRKSSPSEEAQEGHRGVQEGAVGGGDVNDVGPNTSILSNMSDEGLELSQQLAESMFAGPDLDSDGEELITNANNRLQASIDSLLERMTGLSGLEEPIQASRSELQQTSPTDEADSHLRAETERLEERLEEESTERQRLTSELDRTQGLLQGMHAQTDELEQSLQASEQKQLQVIMDLETARNAKIAAEAECQKLRQQQNQLIEKLDGKEKDLANEVAHLNQENTSLKKEIDDLLQQTKKDRESYKNQIELVESSVEEQLAKLEKEIEDKNLEVEDLQDQRLAADKLLKANKQFLQLQDTKEDLKAVKEDCEALSNQNQELETEVILKDETVHELTQQIKELERTLEQNKEIVEPLRAEKGSLEKEVVELRKLEEELTHEKDALHKQCSDQLLQISALQSKLDAHKHGLDETRQMSAFEEDEDEGKSLASVTLMQQLEQEREALERKDMEIKALEEQLDQFRDGFVSKEDEISQLNLQLDIANRATRPEEKPAESVLVAENKDLKEALKEDLEKNLEEKDREIASLRDQIDKWKDQVEQITDRQDDQQHREESMQGSSETTMHLEEELKRLRALLAIREREIAQLEAQLMSLQGSPGRDKNIQEETVDRLQKEMEDKDLQLMQLKIQVDQAEETVFQAQQQLSQVSDLPRQNQQLLFGMEEVQERHTKEIQDLKAKHKELSARREAEHKNEIERMMAAQEEDWKKIQQLEKDYEGKLTHIGKLSPGKTLQQKLDEIKKELTKQHQEHVADIQRTMAKEADERIEQLRAQMTQESLLMQQRHQHELEEAILRTNRDLMAAHAEEVAKIRDDHRQEVDRILATSPANMSQFSDINQLMQSELELAQLRGRPGGIGQELPSQADSGVSSGDATTEGLSDKLKTILSRIKGEGLSLLSLSELRYLHDQTMPRTPLQRGLDVGSLQEAWENEKRALLDAIQSLKDLVTQLSGSQRDLNQDDADWRGELLLTIQQVFQCEREALRAELSTNVAMSGDQNITDVQLLQRRIREQENFHKSAVEQIYGADRSSILGESRDLFSQNNALQEELQRSRQRLTQQLKALEEQSNKRERQLKRQLETMEHKYRQERILVEDLRTSLVLEKEKGEQLSEALQKVKGHEEELQEELSDLLTKIDKQIGDREAVESRLADVTAAFEAERSHNRSLNVTLSEEKKASRSLNDAYETENRRVQHARNREQQIIKELHRELQQEKNKLVDAEKTAEKEALRSNALSRELEAIRSETVSEVQHEKAKFTELKTAIDVERTRCQELKTALQKEQVLNAQLQATMEQERQKNADTSLQEKTLIAELQAKLDTSQAEVIDIQGQIKQLENSIRRKEGVLETERAQHKEVVSRERAASRQMKSSLDAVENKLEEVERQLISEQEKAARLKADKERLHQSLESQAETDKDKVGQRERERENEKRKQLERDREREMERQKQHDLELEHQLDQQKIRSLEEQVEDWKNHAQQTLEELQRLQDKQKYENEEDVEMQRELEMELQKSLERHSPAGKEAGPSGQRSRYHLLKEQLEAIRQRLQLIAVKEHEGLGLLRRMNQTVADSSSSTAQEIHTLERNLQEATAELKQIHGALVLQVETSTGVPASKARLNTRLLNQNAELSNYISKLSDEKSEMRRQLSQLEEQLWTLKQRQLHQTSSSPRGTRRDLDSLFAEEISSWERERLSTQNALRQAEREIIRLKLELEQNAANRESDVELLLSNGDIPEHQQQKFQRLYGKYLRAESFRKSLIYQKKYLLLLLGGFQDTEEASLALIAKMGGYPNPANMEQTNRRSKAFTKFRSAVRVCIAISRLKFLKKKWQRACGTSNHSTPQSLPTHHSVPSYPPSLPPVRHSSTPGTTTLAPPLYRSPGRINSRLGGTSMGSPPVRDRVVSGSSNGVLNGASNYISPQSYRSSSHSRARERLSMSPQDPMEDPEVSLSKYIRKLENLQERIGSGSRRGMEITKNKHQRTKVTRTGRGDNLPLSRDDNFEDIGSMNIQQMKDSSESQ</sequence>
<feature type="coiled-coil region" evidence="6">
    <location>
        <begin position="1908"/>
        <end position="1935"/>
    </location>
</feature>
<feature type="compositionally biased region" description="Polar residues" evidence="7">
    <location>
        <begin position="2195"/>
        <end position="2204"/>
    </location>
</feature>